<sequence length="94" mass="10426">MLLAMLTTAKMFGLRSARGPDVRGRAGEFRVHILGLVDDSGDSKARLLGKSLSPYLIHKIPRPRGSSFCLMAIQVFASFNLLLAILNFRCPYIF</sequence>
<feature type="transmembrane region" description="Helical" evidence="1">
    <location>
        <begin position="68"/>
        <end position="88"/>
    </location>
</feature>
<comment type="caution">
    <text evidence="2">The sequence shown here is derived from an EMBL/GenBank/DDBJ whole genome shotgun (WGS) entry which is preliminary data.</text>
</comment>
<keyword evidence="1" id="KW-0812">Transmembrane</keyword>
<protein>
    <submittedName>
        <fullName evidence="2">Uncharacterized protein</fullName>
    </submittedName>
</protein>
<dbReference type="EMBL" id="CAMAPF010000021">
    <property type="protein sequence ID" value="CAH9072006.1"/>
    <property type="molecule type" value="Genomic_DNA"/>
</dbReference>
<accession>A0AAV0C9M0</accession>
<dbReference type="Proteomes" id="UP001152523">
    <property type="component" value="Unassembled WGS sequence"/>
</dbReference>
<evidence type="ECO:0000313" key="3">
    <source>
        <dbReference type="Proteomes" id="UP001152523"/>
    </source>
</evidence>
<evidence type="ECO:0000256" key="1">
    <source>
        <dbReference type="SAM" id="Phobius"/>
    </source>
</evidence>
<gene>
    <name evidence="2" type="ORF">CEPIT_LOCUS4163</name>
</gene>
<organism evidence="2 3">
    <name type="scientific">Cuscuta epithymum</name>
    <dbReference type="NCBI Taxonomy" id="186058"/>
    <lineage>
        <taxon>Eukaryota</taxon>
        <taxon>Viridiplantae</taxon>
        <taxon>Streptophyta</taxon>
        <taxon>Embryophyta</taxon>
        <taxon>Tracheophyta</taxon>
        <taxon>Spermatophyta</taxon>
        <taxon>Magnoliopsida</taxon>
        <taxon>eudicotyledons</taxon>
        <taxon>Gunneridae</taxon>
        <taxon>Pentapetalae</taxon>
        <taxon>asterids</taxon>
        <taxon>lamiids</taxon>
        <taxon>Solanales</taxon>
        <taxon>Convolvulaceae</taxon>
        <taxon>Cuscuteae</taxon>
        <taxon>Cuscuta</taxon>
        <taxon>Cuscuta subgen. Cuscuta</taxon>
    </lineage>
</organism>
<dbReference type="AlphaFoldDB" id="A0AAV0C9M0"/>
<keyword evidence="3" id="KW-1185">Reference proteome</keyword>
<keyword evidence="1" id="KW-0472">Membrane</keyword>
<name>A0AAV0C9M0_9ASTE</name>
<keyword evidence="1" id="KW-1133">Transmembrane helix</keyword>
<reference evidence="2" key="1">
    <citation type="submission" date="2022-07" db="EMBL/GenBank/DDBJ databases">
        <authorList>
            <person name="Macas J."/>
            <person name="Novak P."/>
            <person name="Neumann P."/>
        </authorList>
    </citation>
    <scope>NUCLEOTIDE SEQUENCE</scope>
</reference>
<proteinExistence type="predicted"/>
<evidence type="ECO:0000313" key="2">
    <source>
        <dbReference type="EMBL" id="CAH9072006.1"/>
    </source>
</evidence>